<reference evidence="2 3" key="1">
    <citation type="submission" date="2019-11" db="EMBL/GenBank/DDBJ databases">
        <title>Bacillus idriensis genome.</title>
        <authorList>
            <person name="Konopka E.N."/>
            <person name="Newman J.D."/>
        </authorList>
    </citation>
    <scope>NUCLEOTIDE SEQUENCE [LARGE SCALE GENOMIC DNA]</scope>
    <source>
        <strain evidence="2 3">DSM 19097</strain>
    </source>
</reference>
<organism evidence="2 3">
    <name type="scientific">Metabacillus idriensis</name>
    <dbReference type="NCBI Taxonomy" id="324768"/>
    <lineage>
        <taxon>Bacteria</taxon>
        <taxon>Bacillati</taxon>
        <taxon>Bacillota</taxon>
        <taxon>Bacilli</taxon>
        <taxon>Bacillales</taxon>
        <taxon>Bacillaceae</taxon>
        <taxon>Metabacillus</taxon>
    </lineage>
</organism>
<dbReference type="InterPro" id="IPR014284">
    <property type="entry name" value="RNA_pol_sigma-70_dom"/>
</dbReference>
<accession>A0A6I2MBJ6</accession>
<dbReference type="GO" id="GO:0003700">
    <property type="term" value="F:DNA-binding transcription factor activity"/>
    <property type="evidence" value="ECO:0007669"/>
    <property type="project" value="InterPro"/>
</dbReference>
<dbReference type="CDD" id="cd06171">
    <property type="entry name" value="Sigma70_r4"/>
    <property type="match status" value="1"/>
</dbReference>
<proteinExistence type="predicted"/>
<dbReference type="SUPFAM" id="SSF88659">
    <property type="entry name" value="Sigma3 and sigma4 domains of RNA polymerase sigma factors"/>
    <property type="match status" value="1"/>
</dbReference>
<keyword evidence="3" id="KW-1185">Reference proteome</keyword>
<protein>
    <submittedName>
        <fullName evidence="2">Sigma-70 family RNA polymerase sigma factor</fullName>
    </submittedName>
</protein>
<dbReference type="Pfam" id="PF04545">
    <property type="entry name" value="Sigma70_r4"/>
    <property type="match status" value="1"/>
</dbReference>
<dbReference type="InterPro" id="IPR007630">
    <property type="entry name" value="RNA_pol_sigma70_r4"/>
</dbReference>
<dbReference type="AlphaFoldDB" id="A0A6I2MBJ6"/>
<sequence>MEKIVPDYNVKLEKDYETIRDKIKRGMLPLVARNPAINKAVTEYVDAQTDYFDEKRARGAHPPIQLRNSQMLSKFANLVMYEELKWSHPDKMSIVDYPIMSDAQESARQDKYRPNSDLQYGDRRFMGRRKTHFTDDYGSPQVRNSRVIDPYDTAIESIGDYLDLYDALDNAGLTERQRQAIDLVYFESMTQEEAAEVIGVGQDVVSRRITTSLRKLRGYLTIN</sequence>
<gene>
    <name evidence="2" type="ORF">GJU41_11955</name>
</gene>
<dbReference type="InterPro" id="IPR036388">
    <property type="entry name" value="WH-like_DNA-bd_sf"/>
</dbReference>
<dbReference type="NCBIfam" id="TIGR02937">
    <property type="entry name" value="sigma70-ECF"/>
    <property type="match status" value="1"/>
</dbReference>
<evidence type="ECO:0000259" key="1">
    <source>
        <dbReference type="Pfam" id="PF04545"/>
    </source>
</evidence>
<dbReference type="RefSeq" id="WP_154318700.1">
    <property type="nucleotide sequence ID" value="NZ_CAJGAA010000002.1"/>
</dbReference>
<dbReference type="Proteomes" id="UP000441585">
    <property type="component" value="Unassembled WGS sequence"/>
</dbReference>
<evidence type="ECO:0000313" key="3">
    <source>
        <dbReference type="Proteomes" id="UP000441585"/>
    </source>
</evidence>
<evidence type="ECO:0000313" key="2">
    <source>
        <dbReference type="EMBL" id="MRX54687.1"/>
    </source>
</evidence>
<dbReference type="InterPro" id="IPR013324">
    <property type="entry name" value="RNA_pol_sigma_r3/r4-like"/>
</dbReference>
<feature type="domain" description="RNA polymerase sigma-70 region 4" evidence="1">
    <location>
        <begin position="172"/>
        <end position="217"/>
    </location>
</feature>
<name>A0A6I2MBJ6_9BACI</name>
<dbReference type="Gene3D" id="1.10.10.10">
    <property type="entry name" value="Winged helix-like DNA-binding domain superfamily/Winged helix DNA-binding domain"/>
    <property type="match status" value="1"/>
</dbReference>
<dbReference type="GO" id="GO:0006352">
    <property type="term" value="P:DNA-templated transcription initiation"/>
    <property type="evidence" value="ECO:0007669"/>
    <property type="project" value="InterPro"/>
</dbReference>
<dbReference type="EMBL" id="WKKF01000002">
    <property type="protein sequence ID" value="MRX54687.1"/>
    <property type="molecule type" value="Genomic_DNA"/>
</dbReference>
<comment type="caution">
    <text evidence="2">The sequence shown here is derived from an EMBL/GenBank/DDBJ whole genome shotgun (WGS) entry which is preliminary data.</text>
</comment>